<dbReference type="Gene3D" id="2.60.200.30">
    <property type="entry name" value="Probable inorganic polyphosphate/atp-NAD kinase, domain 2"/>
    <property type="match status" value="1"/>
</dbReference>
<accession>A0ABD5VXM2</accession>
<dbReference type="InterPro" id="IPR002504">
    <property type="entry name" value="NADK"/>
</dbReference>
<dbReference type="InterPro" id="IPR020583">
    <property type="entry name" value="Inositol_monoP_metal-BS"/>
</dbReference>
<keyword evidence="6 13" id="KW-0418">Kinase</keyword>
<dbReference type="GO" id="GO:0042132">
    <property type="term" value="F:fructose 1,6-bisphosphate 1-phosphatase activity"/>
    <property type="evidence" value="ECO:0007669"/>
    <property type="project" value="UniProtKB-EC"/>
</dbReference>
<feature type="binding site" evidence="13">
    <location>
        <begin position="65"/>
        <end position="66"/>
    </location>
    <ligand>
        <name>NAD(+)</name>
        <dbReference type="ChEBI" id="CHEBI:57540"/>
    </ligand>
</feature>
<dbReference type="EMBL" id="JBHSZI010000001">
    <property type="protein sequence ID" value="MFC7057537.1"/>
    <property type="molecule type" value="Genomic_DNA"/>
</dbReference>
<dbReference type="InterPro" id="IPR017437">
    <property type="entry name" value="ATP-NAD_kinase_PpnK-typ_C"/>
</dbReference>
<dbReference type="GeneID" id="76629412"/>
<keyword evidence="5 14" id="KW-0479">Metal-binding</keyword>
<dbReference type="PANTHER" id="PTHR20854:SF4">
    <property type="entry name" value="INOSITOL-1-MONOPHOSPHATASE-RELATED"/>
    <property type="match status" value="1"/>
</dbReference>
<dbReference type="Gene3D" id="3.40.50.10330">
    <property type="entry name" value="Probable inorganic polyphosphate/atp-NAD kinase, domain 1"/>
    <property type="match status" value="1"/>
</dbReference>
<comment type="similarity">
    <text evidence="13">Belongs to the NAD kinase family.</text>
</comment>
<comment type="similarity">
    <text evidence="12">Belongs to the inositol monophosphatase superfamily. FBPase class 4 family.</text>
</comment>
<dbReference type="CDD" id="cd01639">
    <property type="entry name" value="IMPase"/>
    <property type="match status" value="1"/>
</dbReference>
<protein>
    <recommendedName>
        <fullName evidence="13">NAD kinase</fullName>
        <ecNumber evidence="13">2.7.1.23</ecNumber>
    </recommendedName>
    <alternativeName>
        <fullName evidence="13">ATP-dependent NAD kinase</fullName>
    </alternativeName>
</protein>
<evidence type="ECO:0000313" key="16">
    <source>
        <dbReference type="Proteomes" id="UP001596445"/>
    </source>
</evidence>
<keyword evidence="4 13" id="KW-0808">Transferase</keyword>
<evidence type="ECO:0000256" key="4">
    <source>
        <dbReference type="ARBA" id="ARBA00022679"/>
    </source>
</evidence>
<dbReference type="SUPFAM" id="SSF111331">
    <property type="entry name" value="NAD kinase/diacylglycerol kinase-like"/>
    <property type="match status" value="1"/>
</dbReference>
<dbReference type="GO" id="GO:0005737">
    <property type="term" value="C:cytoplasm"/>
    <property type="evidence" value="ECO:0007669"/>
    <property type="project" value="UniProtKB-SubCell"/>
</dbReference>
<evidence type="ECO:0000256" key="8">
    <source>
        <dbReference type="ARBA" id="ARBA00022842"/>
    </source>
</evidence>
<dbReference type="InterPro" id="IPR016064">
    <property type="entry name" value="NAD/diacylglycerol_kinase_sf"/>
</dbReference>
<dbReference type="Pfam" id="PF01513">
    <property type="entry name" value="NAD_kinase"/>
    <property type="match status" value="1"/>
</dbReference>
<dbReference type="GO" id="GO:0052834">
    <property type="term" value="F:inositol monophosphate phosphatase activity"/>
    <property type="evidence" value="ECO:0007669"/>
    <property type="project" value="UniProtKB-EC"/>
</dbReference>
<dbReference type="Gene3D" id="3.40.190.80">
    <property type="match status" value="1"/>
</dbReference>
<dbReference type="InterPro" id="IPR020550">
    <property type="entry name" value="Inositol_monophosphatase_CS"/>
</dbReference>
<comment type="subcellular location">
    <subcellularLocation>
        <location evidence="13">Cytoplasm</location>
    </subcellularLocation>
</comment>
<keyword evidence="13" id="KW-0963">Cytoplasm</keyword>
<feature type="binding site" evidence="14">
    <location>
        <position position="389"/>
    </location>
    <ligand>
        <name>Mg(2+)</name>
        <dbReference type="ChEBI" id="CHEBI:18420"/>
        <label>1</label>
        <note>catalytic</note>
    </ligand>
</feature>
<evidence type="ECO:0000256" key="14">
    <source>
        <dbReference type="PIRSR" id="PIRSR600760-2"/>
    </source>
</evidence>
<dbReference type="Pfam" id="PF20143">
    <property type="entry name" value="NAD_kinase_C"/>
    <property type="match status" value="1"/>
</dbReference>
<name>A0ABD5VXM2_9EURY</name>
<evidence type="ECO:0000256" key="13">
    <source>
        <dbReference type="HAMAP-Rule" id="MF_00361"/>
    </source>
</evidence>
<keyword evidence="13" id="KW-0067">ATP-binding</keyword>
<dbReference type="InterPro" id="IPR033942">
    <property type="entry name" value="IMPase"/>
</dbReference>
<dbReference type="SUPFAM" id="SSF56655">
    <property type="entry name" value="Carbohydrate phosphatase"/>
    <property type="match status" value="1"/>
</dbReference>
<evidence type="ECO:0000256" key="3">
    <source>
        <dbReference type="ARBA" id="ARBA00001946"/>
    </source>
</evidence>
<dbReference type="RefSeq" id="WP_267163300.1">
    <property type="nucleotide sequence ID" value="NZ_CP112972.1"/>
</dbReference>
<evidence type="ECO:0000256" key="9">
    <source>
        <dbReference type="ARBA" id="ARBA00022857"/>
    </source>
</evidence>
<dbReference type="PANTHER" id="PTHR20854">
    <property type="entry name" value="INOSITOL MONOPHOSPHATASE"/>
    <property type="match status" value="1"/>
</dbReference>
<gene>
    <name evidence="13" type="primary">nadK</name>
    <name evidence="15" type="ORF">ACFQQG_04300</name>
</gene>
<keyword evidence="9 13" id="KW-0521">NADP</keyword>
<dbReference type="PROSITE" id="PS00629">
    <property type="entry name" value="IMP_1"/>
    <property type="match status" value="1"/>
</dbReference>
<comment type="catalytic activity">
    <reaction evidence="13">
        <text>NAD(+) + ATP = ADP + NADP(+) + H(+)</text>
        <dbReference type="Rhea" id="RHEA:18629"/>
        <dbReference type="ChEBI" id="CHEBI:15378"/>
        <dbReference type="ChEBI" id="CHEBI:30616"/>
        <dbReference type="ChEBI" id="CHEBI:57540"/>
        <dbReference type="ChEBI" id="CHEBI:58349"/>
        <dbReference type="ChEBI" id="CHEBI:456216"/>
        <dbReference type="EC" id="2.7.1.23"/>
    </reaction>
</comment>
<comment type="caution">
    <text evidence="15">The sequence shown here is derived from an EMBL/GenBank/DDBJ whole genome shotgun (WGS) entry which is preliminary data.</text>
</comment>
<evidence type="ECO:0000256" key="1">
    <source>
        <dbReference type="ARBA" id="ARBA00001033"/>
    </source>
</evidence>
<dbReference type="Gene3D" id="3.30.540.10">
    <property type="entry name" value="Fructose-1,6-Bisphosphatase, subunit A, domain 1"/>
    <property type="match status" value="1"/>
</dbReference>
<evidence type="ECO:0000256" key="5">
    <source>
        <dbReference type="ARBA" id="ARBA00022723"/>
    </source>
</evidence>
<feature type="binding site" evidence="13">
    <location>
        <position position="70"/>
    </location>
    <ligand>
        <name>NAD(+)</name>
        <dbReference type="ChEBI" id="CHEBI:57540"/>
    </ligand>
</feature>
<feature type="binding site" evidence="14">
    <location>
        <position position="371"/>
    </location>
    <ligand>
        <name>Mg(2+)</name>
        <dbReference type="ChEBI" id="CHEBI:18420"/>
        <label>1</label>
        <note>catalytic</note>
    </ligand>
</feature>
<feature type="binding site" evidence="14">
    <location>
        <position position="387"/>
    </location>
    <ligand>
        <name>Mg(2+)</name>
        <dbReference type="ChEBI" id="CHEBI:18420"/>
        <label>1</label>
        <note>catalytic</note>
    </ligand>
</feature>
<dbReference type="InterPro" id="IPR017438">
    <property type="entry name" value="ATP-NAD_kinase_N"/>
</dbReference>
<dbReference type="GO" id="GO:0005524">
    <property type="term" value="F:ATP binding"/>
    <property type="evidence" value="ECO:0007669"/>
    <property type="project" value="UniProtKB-KW"/>
</dbReference>
<dbReference type="HAMAP" id="MF_00361">
    <property type="entry name" value="NAD_kinase"/>
    <property type="match status" value="1"/>
</dbReference>
<dbReference type="EC" id="2.7.1.23" evidence="13"/>
<feature type="binding site" evidence="13">
    <location>
        <begin position="134"/>
        <end position="135"/>
    </location>
    <ligand>
        <name>NAD(+)</name>
        <dbReference type="ChEBI" id="CHEBI:57540"/>
    </ligand>
</feature>
<keyword evidence="11" id="KW-0119">Carbohydrate metabolism</keyword>
<feature type="binding site" evidence="14">
    <location>
        <position position="507"/>
    </location>
    <ligand>
        <name>Mg(2+)</name>
        <dbReference type="ChEBI" id="CHEBI:18420"/>
        <label>1</label>
        <note>catalytic</note>
    </ligand>
</feature>
<dbReference type="PROSITE" id="PS00630">
    <property type="entry name" value="IMP_2"/>
    <property type="match status" value="1"/>
</dbReference>
<keyword evidence="16" id="KW-1185">Reference proteome</keyword>
<comment type="cofactor">
    <cofactor evidence="13">
        <name>a divalent metal cation</name>
        <dbReference type="ChEBI" id="CHEBI:60240"/>
    </cofactor>
</comment>
<organism evidence="15 16">
    <name type="scientific">Halovenus salina</name>
    <dbReference type="NCBI Taxonomy" id="1510225"/>
    <lineage>
        <taxon>Archaea</taxon>
        <taxon>Methanobacteriati</taxon>
        <taxon>Methanobacteriota</taxon>
        <taxon>Stenosarchaea group</taxon>
        <taxon>Halobacteria</taxon>
        <taxon>Halobacteriales</taxon>
        <taxon>Haloarculaceae</taxon>
        <taxon>Halovenus</taxon>
    </lineage>
</organism>
<evidence type="ECO:0000256" key="7">
    <source>
        <dbReference type="ARBA" id="ARBA00022801"/>
    </source>
</evidence>
<keyword evidence="7" id="KW-0378">Hydrolase</keyword>
<evidence type="ECO:0000256" key="10">
    <source>
        <dbReference type="ARBA" id="ARBA00023027"/>
    </source>
</evidence>
<evidence type="ECO:0000256" key="6">
    <source>
        <dbReference type="ARBA" id="ARBA00022777"/>
    </source>
</evidence>
<keyword evidence="13" id="KW-0547">Nucleotide-binding</keyword>
<reference evidence="15 16" key="1">
    <citation type="journal article" date="2019" name="Int. J. Syst. Evol. Microbiol.">
        <title>The Global Catalogue of Microorganisms (GCM) 10K type strain sequencing project: providing services to taxonomists for standard genome sequencing and annotation.</title>
        <authorList>
            <consortium name="The Broad Institute Genomics Platform"/>
            <consortium name="The Broad Institute Genome Sequencing Center for Infectious Disease"/>
            <person name="Wu L."/>
            <person name="Ma J."/>
        </authorList>
    </citation>
    <scope>NUCLEOTIDE SEQUENCE [LARGE SCALE GENOMIC DNA]</scope>
    <source>
        <strain evidence="15 16">JCM 30072</strain>
    </source>
</reference>
<comment type="catalytic activity">
    <reaction evidence="2">
        <text>beta-D-fructose 1,6-bisphosphate + H2O = beta-D-fructose 6-phosphate + phosphate</text>
        <dbReference type="Rhea" id="RHEA:11064"/>
        <dbReference type="ChEBI" id="CHEBI:15377"/>
        <dbReference type="ChEBI" id="CHEBI:32966"/>
        <dbReference type="ChEBI" id="CHEBI:43474"/>
        <dbReference type="ChEBI" id="CHEBI:57634"/>
        <dbReference type="EC" id="3.1.3.11"/>
    </reaction>
</comment>
<comment type="caution">
    <text evidence="13">Lacks conserved residue(s) required for the propagation of feature annotation.</text>
</comment>
<dbReference type="GO" id="GO:0003951">
    <property type="term" value="F:NAD+ kinase activity"/>
    <property type="evidence" value="ECO:0007669"/>
    <property type="project" value="UniProtKB-UniRule"/>
</dbReference>
<keyword evidence="8 14" id="KW-0460">Magnesium</keyword>
<dbReference type="GO" id="GO:0046872">
    <property type="term" value="F:metal ion binding"/>
    <property type="evidence" value="ECO:0007669"/>
    <property type="project" value="UniProtKB-UniRule"/>
</dbReference>
<evidence type="ECO:0000256" key="2">
    <source>
        <dbReference type="ARBA" id="ARBA00001273"/>
    </source>
</evidence>
<evidence type="ECO:0000313" key="15">
    <source>
        <dbReference type="EMBL" id="MFC7057537.1"/>
    </source>
</evidence>
<comment type="catalytic activity">
    <reaction evidence="1">
        <text>a myo-inositol phosphate + H2O = myo-inositol + phosphate</text>
        <dbReference type="Rhea" id="RHEA:24056"/>
        <dbReference type="ChEBI" id="CHEBI:15377"/>
        <dbReference type="ChEBI" id="CHEBI:17268"/>
        <dbReference type="ChEBI" id="CHEBI:43474"/>
        <dbReference type="ChEBI" id="CHEBI:84139"/>
        <dbReference type="EC" id="3.1.3.25"/>
    </reaction>
</comment>
<keyword evidence="10 13" id="KW-0520">NAD</keyword>
<dbReference type="Pfam" id="PF00459">
    <property type="entry name" value="Inositol_P"/>
    <property type="match status" value="1"/>
</dbReference>
<evidence type="ECO:0000256" key="11">
    <source>
        <dbReference type="ARBA" id="ARBA00023277"/>
    </source>
</evidence>
<dbReference type="AlphaFoldDB" id="A0ABD5VXM2"/>
<comment type="cofactor">
    <cofactor evidence="3 14">
        <name>Mg(2+)</name>
        <dbReference type="ChEBI" id="CHEBI:18420"/>
    </cofactor>
</comment>
<dbReference type="PRINTS" id="PR00377">
    <property type="entry name" value="IMPHPHTASES"/>
</dbReference>
<feature type="binding site" evidence="14">
    <location>
        <position position="390"/>
    </location>
    <ligand>
        <name>Mg(2+)</name>
        <dbReference type="ChEBI" id="CHEBI:18420"/>
        <label>1</label>
        <note>catalytic</note>
    </ligand>
</feature>
<dbReference type="Proteomes" id="UP001596445">
    <property type="component" value="Unassembled WGS sequence"/>
</dbReference>
<proteinExistence type="inferred from homology"/>
<sequence length="563" mass="60113">MRGSRLATTERVVCIAAPGTEEVVDSVASAVADHGRAFVTYDVGETIEEYRITGGDVLGVVVGGDGTFLRAVEEFAPREIPFLSIDTGTLGFLTVTAPEAIPETFDEILGGEATIIEHLQARVVADDIDETGINEIQFDAPATRRRRAETEQSSGGRCELEVFVDGEYVGRYEGEGILVNTPTGSTAMALSSGGPVHFPAGNETLQITPLHTYNASVRPIVADADSEITVVPATDARLSVDGSRPEMAVTAGTKFTVTGAETPAYLVQSSFSNRTMDTLTSKLGWNVKRRADTGNRERAAGPTDLLTAAGDVAREAAVAAGRPARRIYDRIERSDSGLVSEELVGAALSRSERIITAIVGSAFPDHTVLSEGWTVNAGTSPYTWVIDPIDGTGNFVHGNPNFTVAIALAKDQTPVVGVVYSPVTEELFHAVQGKGAYRNETPIEPTDRARIDESMLLSGYDPTGEFLKRYYRRARGVRRLGCASLHLCYVAAGSADAHWEYDTYPWDVAAGLCILREAGGESTHADGSEYELQLEDTGTRASLLSSNGSLHGALLEAFPEDGF</sequence>
<evidence type="ECO:0000256" key="12">
    <source>
        <dbReference type="ARBA" id="ARBA00038103"/>
    </source>
</evidence>
<feature type="active site" description="Proton acceptor" evidence="13">
    <location>
        <position position="65"/>
    </location>
</feature>
<comment type="function">
    <text evidence="13">Involved in the regulation of the intracellular balance of NAD and NADP, and is a key enzyme in the biosynthesis of NADP. Catalyzes specifically the phosphorylation on 2'-hydroxyl of the adenosine moiety of NAD to yield NADP.</text>
</comment>
<dbReference type="InterPro" id="IPR000760">
    <property type="entry name" value="Inositol_monophosphatase-like"/>
</dbReference>
<dbReference type="GO" id="GO:0006741">
    <property type="term" value="P:NADP+ biosynthetic process"/>
    <property type="evidence" value="ECO:0007669"/>
    <property type="project" value="UniProtKB-UniRule"/>
</dbReference>